<protein>
    <submittedName>
        <fullName evidence="2">Uncharacterized protein</fullName>
    </submittedName>
</protein>
<feature type="transmembrane region" description="Helical" evidence="1">
    <location>
        <begin position="12"/>
        <end position="33"/>
    </location>
</feature>
<keyword evidence="1" id="KW-0812">Transmembrane</keyword>
<reference evidence="2" key="1">
    <citation type="submission" date="2019-09" db="EMBL/GenBank/DDBJ databases">
        <title>Characterisation of the sponge microbiome using genome-centric metagenomics.</title>
        <authorList>
            <person name="Engelberts J.P."/>
            <person name="Robbins S.J."/>
            <person name="De Goeij J.M."/>
            <person name="Aranda M."/>
            <person name="Bell S.C."/>
            <person name="Webster N.S."/>
        </authorList>
    </citation>
    <scope>NUCLEOTIDE SEQUENCE</scope>
    <source>
        <strain evidence="2">SB0661_bin_32</strain>
    </source>
</reference>
<feature type="transmembrane region" description="Helical" evidence="1">
    <location>
        <begin position="71"/>
        <end position="94"/>
    </location>
</feature>
<comment type="caution">
    <text evidence="2">The sequence shown here is derived from an EMBL/GenBank/DDBJ whole genome shotgun (WGS) entry which is preliminary data.</text>
</comment>
<evidence type="ECO:0000313" key="2">
    <source>
        <dbReference type="EMBL" id="MYC95491.1"/>
    </source>
</evidence>
<sequence>MNGRIRPVVFNVITIAALLIALVQLVLISPMYAMPATTEATQLLVALAQESDAVEESLITLLANDLMRRKWLGNGMIVTMGIAILANVIANYLGRGRQRVNQGRIRQLEAELDGMRSSAEPSRRS</sequence>
<name>A0A6B1D6D5_9CHLR</name>
<evidence type="ECO:0000256" key="1">
    <source>
        <dbReference type="SAM" id="Phobius"/>
    </source>
</evidence>
<accession>A0A6B1D6D5</accession>
<organism evidence="2">
    <name type="scientific">Caldilineaceae bacterium SB0661_bin_32</name>
    <dbReference type="NCBI Taxonomy" id="2605255"/>
    <lineage>
        <taxon>Bacteria</taxon>
        <taxon>Bacillati</taxon>
        <taxon>Chloroflexota</taxon>
        <taxon>Caldilineae</taxon>
        <taxon>Caldilineales</taxon>
        <taxon>Caldilineaceae</taxon>
    </lineage>
</organism>
<dbReference type="AlphaFoldDB" id="A0A6B1D6D5"/>
<gene>
    <name evidence="2" type="ORF">F4X14_11015</name>
</gene>
<keyword evidence="1" id="KW-1133">Transmembrane helix</keyword>
<dbReference type="EMBL" id="VXMH01000056">
    <property type="protein sequence ID" value="MYC95491.1"/>
    <property type="molecule type" value="Genomic_DNA"/>
</dbReference>
<keyword evidence="1" id="KW-0472">Membrane</keyword>
<proteinExistence type="predicted"/>